<proteinExistence type="predicted"/>
<reference evidence="2" key="1">
    <citation type="journal article" date="2017" name="Nat. Commun.">
        <title>The North American bullfrog draft genome provides insight into hormonal regulation of long noncoding RNA.</title>
        <authorList>
            <person name="Hammond S.A."/>
            <person name="Warren R.L."/>
            <person name="Vandervalk B.P."/>
            <person name="Kucuk E."/>
            <person name="Khan H."/>
            <person name="Gibb E.A."/>
            <person name="Pandoh P."/>
            <person name="Kirk H."/>
            <person name="Zhao Y."/>
            <person name="Jones M."/>
            <person name="Mungall A.J."/>
            <person name="Coope R."/>
            <person name="Pleasance S."/>
            <person name="Moore R.A."/>
            <person name="Holt R.A."/>
            <person name="Round J.M."/>
            <person name="Ohora S."/>
            <person name="Walle B.V."/>
            <person name="Veldhoen N."/>
            <person name="Helbing C.C."/>
            <person name="Birol I."/>
        </authorList>
    </citation>
    <scope>NUCLEOTIDE SEQUENCE [LARGE SCALE GENOMIC DNA]</scope>
</reference>
<dbReference type="EMBL" id="KV925970">
    <property type="protein sequence ID" value="PIO35470.1"/>
    <property type="molecule type" value="Genomic_DNA"/>
</dbReference>
<dbReference type="Proteomes" id="UP000228934">
    <property type="component" value="Unassembled WGS sequence"/>
</dbReference>
<sequence length="116" mass="13231">MRFSTTRFAHLTEHLQSEEGSRHLSIPSYVLNFTVILVIKEALIKEKRKKKNLVLIRVRRSGSVSGQSHDDVSIPFDKIWQLLPGFHNACATDVSGCMQSEYLLNRTGLGDIHFTY</sequence>
<dbReference type="AlphaFoldDB" id="A0A2G9S5T4"/>
<accession>A0A2G9S5T4</accession>
<gene>
    <name evidence="1" type="ORF">AB205_0119520</name>
</gene>
<feature type="non-terminal residue" evidence="1">
    <location>
        <position position="116"/>
    </location>
</feature>
<protein>
    <submittedName>
        <fullName evidence="1">Uncharacterized protein</fullName>
    </submittedName>
</protein>
<keyword evidence="2" id="KW-1185">Reference proteome</keyword>
<evidence type="ECO:0000313" key="1">
    <source>
        <dbReference type="EMBL" id="PIO35470.1"/>
    </source>
</evidence>
<name>A0A2G9S5T4_AQUCT</name>
<evidence type="ECO:0000313" key="2">
    <source>
        <dbReference type="Proteomes" id="UP000228934"/>
    </source>
</evidence>
<dbReference type="OrthoDB" id="5786858at2759"/>
<organism evidence="1 2">
    <name type="scientific">Aquarana catesbeiana</name>
    <name type="common">American bullfrog</name>
    <name type="synonym">Rana catesbeiana</name>
    <dbReference type="NCBI Taxonomy" id="8400"/>
    <lineage>
        <taxon>Eukaryota</taxon>
        <taxon>Metazoa</taxon>
        <taxon>Chordata</taxon>
        <taxon>Craniata</taxon>
        <taxon>Vertebrata</taxon>
        <taxon>Euteleostomi</taxon>
        <taxon>Amphibia</taxon>
        <taxon>Batrachia</taxon>
        <taxon>Anura</taxon>
        <taxon>Neobatrachia</taxon>
        <taxon>Ranoidea</taxon>
        <taxon>Ranidae</taxon>
        <taxon>Aquarana</taxon>
    </lineage>
</organism>